<comment type="similarity">
    <text evidence="7">Belongs to the GlnE family.</text>
</comment>
<dbReference type="EC" id="2.7.7.89" evidence="7"/>
<protein>
    <recommendedName>
        <fullName evidence="7">Bifunctional glutamine synthetase adenylyltransferase/adenylyl-removing enzyme</fullName>
    </recommendedName>
    <alternativeName>
        <fullName evidence="7">ATP:glutamine synthetase adenylyltransferase</fullName>
    </alternativeName>
    <alternativeName>
        <fullName evidence="7">ATase</fullName>
    </alternativeName>
    <domain>
        <recommendedName>
            <fullName evidence="7">Glutamine synthetase adenylyl-L-tyrosine phosphorylase</fullName>
            <ecNumber evidence="7">2.7.7.89</ecNumber>
        </recommendedName>
        <alternativeName>
            <fullName evidence="7">Adenylyl removase</fullName>
            <shortName evidence="7">AR</shortName>
            <shortName evidence="7">AT-N</shortName>
        </alternativeName>
    </domain>
    <domain>
        <recommendedName>
            <fullName evidence="7">Glutamine synthetase adenylyl transferase</fullName>
            <ecNumber evidence="7">2.7.7.42</ecNumber>
        </recommendedName>
        <alternativeName>
            <fullName evidence="7">Adenylyl transferase</fullName>
            <shortName evidence="7">AT</shortName>
            <shortName evidence="7">AT-C</shortName>
        </alternativeName>
    </domain>
</protein>
<dbReference type="NCBIfam" id="NF010707">
    <property type="entry name" value="PRK14109.1"/>
    <property type="match status" value="1"/>
</dbReference>
<dbReference type="EMBL" id="DXGC01000124">
    <property type="protein sequence ID" value="HIW92850.1"/>
    <property type="molecule type" value="Genomic_DNA"/>
</dbReference>
<comment type="caution">
    <text evidence="11">The sequence shown here is derived from an EMBL/GenBank/DDBJ whole genome shotgun (WGS) entry which is preliminary data.</text>
</comment>
<dbReference type="Pfam" id="PF03710">
    <property type="entry name" value="GlnE"/>
    <property type="match status" value="2"/>
</dbReference>
<keyword evidence="2 7" id="KW-0548">Nucleotidyltransferase</keyword>
<sequence>MNPLRTSRSRVPSPASLGLSRTSAADDLAALGWDDEEHLDILGVLSSVGEPDRALNAVVRLIETLEQDGVTGEASAEALRAALDTDPMFRIRLLALLSGSTLLGDHVIANPRVWPRLTGKLPERDEIMSELLESVDAEPVHESGDSLMYRATVTGVDADRAMRTAYRTVLARIAAIDLAATFIQRTPRHGQSEHTSRAGETEDGKMPPPVPFSDLTARLSDAADAALTAALAVATATVFPEGEVPVKLAVVAMGKCGARELNYISDVDVIFVAEPADARATRLAGEFINIGCRVFFEVDAALRPEGRHGALVRTLESHLAYYRRWASTWEFQALLKARPMTGDLELGRDYVDQLAPMVWSAAEREDFVPDVQAMRRRVIDNVPDELMPRELKLGPGGLRDVEFAIQMLQMVHGRVDESLRVRSTVEALDALVHGGYVGREDGHVLTRCYAYMRMLEHRLQLQHLRRTHLLPADDDTTGQLWLARTAGVRSDSQTGPVAALTSNVRKVGLQIRQLHNKLFYRPLLTSVVAMSIDELRLTPEAAQRQLAALGYKHPSRAMDHLTALASGTSRKDRIQAMILPSLMEWLAPTADPDAGLLAYRKLSEAAFDSSWFLRLLRDENIVGQRLMHILGTSPYVADLFIASPDAVRLLSDGANGPKLLEKDPTVISHSLVAASARHRDPDKAIAAARALRRTELARVASGDLLGLIDTPEICRSLSWVWDAVLEAALDAEIKAWEDANHRQAPARISVIGMGRLGGAELSYGSDADVMFVCEPVTDVSTDDAVDADGDGESGTENDAVAWATAICKQMRTRLSRPSQDPPLEVDLNLRPEGRSGPTVRTLESYRNYYSRWGETWEFQALLRATWIAGDKDLGIRFLRMIDEFRYPENGADRTTVQQVRRMKARVDAERLPQGADRYTHTKLGRGGLSDIEWTVQLLTMQHSHQINNLHNTSTLEVLEEIRVAGLLSEADVETLREAWLTATRARNAIILVNAKRRDQLPAPGPLLGQIAAAANWGSEDSQGFLDDYLKTTRRARKVIDRVFWGEEVTDAEFDD</sequence>
<dbReference type="GO" id="GO:0000287">
    <property type="term" value="F:magnesium ion binding"/>
    <property type="evidence" value="ECO:0007669"/>
    <property type="project" value="UniProtKB-UniRule"/>
</dbReference>
<name>A0A9D1UNE6_9CORY</name>
<evidence type="ECO:0000256" key="3">
    <source>
        <dbReference type="ARBA" id="ARBA00022741"/>
    </source>
</evidence>
<evidence type="ECO:0000256" key="7">
    <source>
        <dbReference type="HAMAP-Rule" id="MF_00802"/>
    </source>
</evidence>
<dbReference type="SUPFAM" id="SSF81301">
    <property type="entry name" value="Nucleotidyltransferase"/>
    <property type="match status" value="2"/>
</dbReference>
<keyword evidence="4 7" id="KW-0067">ATP-binding</keyword>
<feature type="domain" description="PII-uridylyltransferase/Glutamine-synthetase adenylyltransferase" evidence="10">
    <location>
        <begin position="901"/>
        <end position="1042"/>
    </location>
</feature>
<evidence type="ECO:0000256" key="5">
    <source>
        <dbReference type="ARBA" id="ARBA00022842"/>
    </source>
</evidence>
<comment type="catalytic activity">
    <reaction evidence="7">
        <text>[glutamine synthetase]-O(4)-(5'-adenylyl)-L-tyrosine + phosphate = [glutamine synthetase]-L-tyrosine + ADP</text>
        <dbReference type="Rhea" id="RHEA:43716"/>
        <dbReference type="Rhea" id="RHEA-COMP:10660"/>
        <dbReference type="Rhea" id="RHEA-COMP:10661"/>
        <dbReference type="ChEBI" id="CHEBI:43474"/>
        <dbReference type="ChEBI" id="CHEBI:46858"/>
        <dbReference type="ChEBI" id="CHEBI:83624"/>
        <dbReference type="ChEBI" id="CHEBI:456216"/>
        <dbReference type="EC" id="2.7.7.89"/>
    </reaction>
</comment>
<keyword evidence="1 7" id="KW-0808">Transferase</keyword>
<dbReference type="PANTHER" id="PTHR30621">
    <property type="entry name" value="GLUTAMINE SYNTHETASE ADENYLYLTRANSFERASE"/>
    <property type="match status" value="1"/>
</dbReference>
<reference evidence="11" key="2">
    <citation type="submission" date="2021-04" db="EMBL/GenBank/DDBJ databases">
        <authorList>
            <person name="Gilroy R."/>
        </authorList>
    </citation>
    <scope>NUCLEOTIDE SEQUENCE</scope>
    <source>
        <strain evidence="11">CHK32-1732</strain>
    </source>
</reference>
<gene>
    <name evidence="7" type="primary">glnE</name>
    <name evidence="11" type="ORF">H9870_14445</name>
</gene>
<dbReference type="GO" id="GO:0008882">
    <property type="term" value="F:[glutamate-ammonia-ligase] adenylyltransferase activity"/>
    <property type="evidence" value="ECO:0007669"/>
    <property type="project" value="UniProtKB-UniRule"/>
</dbReference>
<dbReference type="AlphaFoldDB" id="A0A9D1UNE6"/>
<dbReference type="PANTHER" id="PTHR30621:SF0">
    <property type="entry name" value="BIFUNCTIONAL GLUTAMINE SYNTHETASE ADENYLYLTRANSFERASE_ADENYLYL-REMOVING ENZYME"/>
    <property type="match status" value="1"/>
</dbReference>
<keyword evidence="3 7" id="KW-0547">Nucleotide-binding</keyword>
<dbReference type="InterPro" id="IPR043519">
    <property type="entry name" value="NT_sf"/>
</dbReference>
<comment type="cofactor">
    <cofactor evidence="7">
        <name>Mg(2+)</name>
        <dbReference type="ChEBI" id="CHEBI:18420"/>
    </cofactor>
</comment>
<evidence type="ECO:0000313" key="11">
    <source>
        <dbReference type="EMBL" id="HIW92850.1"/>
    </source>
</evidence>
<dbReference type="Gene3D" id="1.20.120.330">
    <property type="entry name" value="Nucleotidyltransferases domain 2"/>
    <property type="match status" value="2"/>
</dbReference>
<dbReference type="Pfam" id="PF08335">
    <property type="entry name" value="GlnD_UR_UTase"/>
    <property type="match status" value="2"/>
</dbReference>
<feature type="domain" description="PII-uridylyltransferase/Glutamine-synthetase adenylyltransferase" evidence="10">
    <location>
        <begin position="374"/>
        <end position="519"/>
    </location>
</feature>
<evidence type="ECO:0000259" key="9">
    <source>
        <dbReference type="Pfam" id="PF03710"/>
    </source>
</evidence>
<keyword evidence="5 7" id="KW-0460">Magnesium</keyword>
<evidence type="ECO:0000256" key="1">
    <source>
        <dbReference type="ARBA" id="ARBA00022679"/>
    </source>
</evidence>
<dbReference type="Proteomes" id="UP000824190">
    <property type="component" value="Unassembled WGS sequence"/>
</dbReference>
<evidence type="ECO:0000256" key="6">
    <source>
        <dbReference type="ARBA" id="ARBA00023268"/>
    </source>
</evidence>
<evidence type="ECO:0000256" key="2">
    <source>
        <dbReference type="ARBA" id="ARBA00022695"/>
    </source>
</evidence>
<dbReference type="GO" id="GO:0000820">
    <property type="term" value="P:regulation of glutamine family amino acid metabolic process"/>
    <property type="evidence" value="ECO:0007669"/>
    <property type="project" value="UniProtKB-UniRule"/>
</dbReference>
<dbReference type="InterPro" id="IPR005190">
    <property type="entry name" value="GlnE_rpt_dom"/>
</dbReference>
<feature type="region of interest" description="Adenylyl removase" evidence="7">
    <location>
        <begin position="1"/>
        <end position="523"/>
    </location>
</feature>
<dbReference type="GO" id="GO:0047388">
    <property type="term" value="F:[glutamine synthetase]-adenylyl-L-tyrosine phosphorylase activity"/>
    <property type="evidence" value="ECO:0007669"/>
    <property type="project" value="UniProtKB-EC"/>
</dbReference>
<dbReference type="EC" id="2.7.7.42" evidence="7"/>
<comment type="catalytic activity">
    <reaction evidence="7">
        <text>[glutamine synthetase]-L-tyrosine + ATP = [glutamine synthetase]-O(4)-(5'-adenylyl)-L-tyrosine + diphosphate</text>
        <dbReference type="Rhea" id="RHEA:18589"/>
        <dbReference type="Rhea" id="RHEA-COMP:10660"/>
        <dbReference type="Rhea" id="RHEA-COMP:10661"/>
        <dbReference type="ChEBI" id="CHEBI:30616"/>
        <dbReference type="ChEBI" id="CHEBI:33019"/>
        <dbReference type="ChEBI" id="CHEBI:46858"/>
        <dbReference type="ChEBI" id="CHEBI:83624"/>
        <dbReference type="EC" id="2.7.7.42"/>
    </reaction>
</comment>
<feature type="domain" description="Glutamate-ammonia ligase adenylyltransferase repeated" evidence="9">
    <location>
        <begin position="624"/>
        <end position="879"/>
    </location>
</feature>
<feature type="compositionally biased region" description="Basic and acidic residues" evidence="8">
    <location>
        <begin position="190"/>
        <end position="205"/>
    </location>
</feature>
<keyword evidence="6 7" id="KW-0511">Multifunctional enzyme</keyword>
<dbReference type="GO" id="GO:0005829">
    <property type="term" value="C:cytosol"/>
    <property type="evidence" value="ECO:0007669"/>
    <property type="project" value="TreeGrafter"/>
</dbReference>
<feature type="region of interest" description="Adenylyl transferase" evidence="7">
    <location>
        <begin position="531"/>
        <end position="1055"/>
    </location>
</feature>
<organism evidence="11 12">
    <name type="scientific">Candidatus Corynebacterium avicola</name>
    <dbReference type="NCBI Taxonomy" id="2838527"/>
    <lineage>
        <taxon>Bacteria</taxon>
        <taxon>Bacillati</taxon>
        <taxon>Actinomycetota</taxon>
        <taxon>Actinomycetes</taxon>
        <taxon>Mycobacteriales</taxon>
        <taxon>Corynebacteriaceae</taxon>
        <taxon>Corynebacterium</taxon>
    </lineage>
</organism>
<evidence type="ECO:0000256" key="8">
    <source>
        <dbReference type="SAM" id="MobiDB-lite"/>
    </source>
</evidence>
<feature type="domain" description="Glutamate-ammonia ligase adenylyltransferase repeated" evidence="9">
    <location>
        <begin position="211"/>
        <end position="347"/>
    </location>
</feature>
<dbReference type="InterPro" id="IPR023057">
    <property type="entry name" value="GlnE"/>
</dbReference>
<evidence type="ECO:0000259" key="10">
    <source>
        <dbReference type="Pfam" id="PF08335"/>
    </source>
</evidence>
<reference evidence="11" key="1">
    <citation type="journal article" date="2021" name="PeerJ">
        <title>Extensive microbial diversity within the chicken gut microbiome revealed by metagenomics and culture.</title>
        <authorList>
            <person name="Gilroy R."/>
            <person name="Ravi A."/>
            <person name="Getino M."/>
            <person name="Pursley I."/>
            <person name="Horton D.L."/>
            <person name="Alikhan N.F."/>
            <person name="Baker D."/>
            <person name="Gharbi K."/>
            <person name="Hall N."/>
            <person name="Watson M."/>
            <person name="Adriaenssens E.M."/>
            <person name="Foster-Nyarko E."/>
            <person name="Jarju S."/>
            <person name="Secka A."/>
            <person name="Antonio M."/>
            <person name="Oren A."/>
            <person name="Chaudhuri R.R."/>
            <person name="La Ragione R."/>
            <person name="Hildebrand F."/>
            <person name="Pallen M.J."/>
        </authorList>
    </citation>
    <scope>NUCLEOTIDE SEQUENCE</scope>
    <source>
        <strain evidence="11">CHK32-1732</strain>
    </source>
</reference>
<accession>A0A9D1UNE6</accession>
<feature type="region of interest" description="Disordered" evidence="8">
    <location>
        <begin position="186"/>
        <end position="208"/>
    </location>
</feature>
<dbReference type="GO" id="GO:0005524">
    <property type="term" value="F:ATP binding"/>
    <property type="evidence" value="ECO:0007669"/>
    <property type="project" value="UniProtKB-UniRule"/>
</dbReference>
<evidence type="ECO:0000256" key="4">
    <source>
        <dbReference type="ARBA" id="ARBA00022840"/>
    </source>
</evidence>
<dbReference type="SUPFAM" id="SSF81593">
    <property type="entry name" value="Nucleotidyltransferase substrate binding subunit/domain"/>
    <property type="match status" value="2"/>
</dbReference>
<evidence type="ECO:0000313" key="12">
    <source>
        <dbReference type="Proteomes" id="UP000824190"/>
    </source>
</evidence>
<dbReference type="CDD" id="cd05401">
    <property type="entry name" value="NT_GlnE_GlnD_like"/>
    <property type="match status" value="2"/>
</dbReference>
<comment type="function">
    <text evidence="7">Involved in the regulation of glutamine synthetase GlnA, a key enzyme in the process to assimilate ammonia. When cellular nitrogen levels are high, the C-terminal adenylyl transferase (AT) inactivates GlnA by covalent transfer of an adenylyl group from ATP to specific tyrosine residue of GlnA, thus reducing its activity. Conversely, when nitrogen levels are low, the N-terminal adenylyl removase (AR) activates GlnA by removing the adenylyl group by phosphorolysis, increasing its activity. The regulatory region of GlnE binds the signal transduction protein PII (GlnB) which indicates the nitrogen status of the cell.</text>
</comment>
<proteinExistence type="inferred from homology"/>
<dbReference type="InterPro" id="IPR013546">
    <property type="entry name" value="PII_UdlTrfase/GS_AdlTrfase"/>
</dbReference>
<feature type="region of interest" description="Disordered" evidence="8">
    <location>
        <begin position="813"/>
        <end position="834"/>
    </location>
</feature>
<dbReference type="HAMAP" id="MF_00802">
    <property type="entry name" value="GlnE"/>
    <property type="match status" value="1"/>
</dbReference>
<dbReference type="Gene3D" id="3.30.460.10">
    <property type="entry name" value="Beta Polymerase, domain 2"/>
    <property type="match status" value="2"/>
</dbReference>